<dbReference type="EMBL" id="OZ075130">
    <property type="protein sequence ID" value="CAL4976385.1"/>
    <property type="molecule type" value="Genomic_DNA"/>
</dbReference>
<feature type="region of interest" description="Disordered" evidence="1">
    <location>
        <begin position="495"/>
        <end position="551"/>
    </location>
</feature>
<gene>
    <name evidence="2" type="ORF">URODEC1_LOCUS53573</name>
</gene>
<protein>
    <submittedName>
        <fullName evidence="2">Uncharacterized protein</fullName>
    </submittedName>
</protein>
<accession>A0ABC9AD54</accession>
<name>A0ABC9AD54_9POAL</name>
<dbReference type="PANTHER" id="PTHR46798">
    <property type="entry name" value="OS09G0511500 PROTEIN"/>
    <property type="match status" value="1"/>
</dbReference>
<organism evidence="2 3">
    <name type="scientific">Urochloa decumbens</name>
    <dbReference type="NCBI Taxonomy" id="240449"/>
    <lineage>
        <taxon>Eukaryota</taxon>
        <taxon>Viridiplantae</taxon>
        <taxon>Streptophyta</taxon>
        <taxon>Embryophyta</taxon>
        <taxon>Tracheophyta</taxon>
        <taxon>Spermatophyta</taxon>
        <taxon>Magnoliopsida</taxon>
        <taxon>Liliopsida</taxon>
        <taxon>Poales</taxon>
        <taxon>Poaceae</taxon>
        <taxon>PACMAD clade</taxon>
        <taxon>Panicoideae</taxon>
        <taxon>Panicodae</taxon>
        <taxon>Paniceae</taxon>
        <taxon>Melinidinae</taxon>
        <taxon>Urochloa</taxon>
    </lineage>
</organism>
<dbReference type="AlphaFoldDB" id="A0ABC9AD54"/>
<keyword evidence="3" id="KW-1185">Reference proteome</keyword>
<feature type="compositionally biased region" description="Polar residues" evidence="1">
    <location>
        <begin position="495"/>
        <end position="507"/>
    </location>
</feature>
<dbReference type="InterPro" id="IPR044274">
    <property type="entry name" value="RFI2"/>
</dbReference>
<evidence type="ECO:0000313" key="3">
    <source>
        <dbReference type="Proteomes" id="UP001497457"/>
    </source>
</evidence>
<reference evidence="2" key="1">
    <citation type="submission" date="2024-10" db="EMBL/GenBank/DDBJ databases">
        <authorList>
            <person name="Ryan C."/>
        </authorList>
    </citation>
    <scope>NUCLEOTIDE SEQUENCE [LARGE SCALE GENOMIC DNA]</scope>
</reference>
<evidence type="ECO:0000256" key="1">
    <source>
        <dbReference type="SAM" id="MobiDB-lite"/>
    </source>
</evidence>
<dbReference type="Proteomes" id="UP001497457">
    <property type="component" value="Chromosome 20rd"/>
</dbReference>
<dbReference type="PANTHER" id="PTHR46798:SF13">
    <property type="entry name" value="E3 UBIQUITIN-PROTEIN LIGASE IPI1"/>
    <property type="match status" value="1"/>
</dbReference>
<sequence>MAYVSLGFQRRRRHPPPSTSTWYRDCYRHVHTHFTYSTVSTVSQCNSIPRSQPTNGIFHPQVSMRANSMILATPSPCRCILSYRTLSAMSIGRQISEYRRRILRRRILANPSLRRRILAYRVLATLPMGRRILENRRRILRYRILTNSSIRRRISSYRQRILSYRRLVESSMYCIGSAFNAKGIMQCPNCRKIEMGNWLYANGSRPSQDANNDEWGYDEDLSDVARSDMATFVPLRIQWCPIGRLPALFEELETAAPAPFNDFMGPNFNSEHVAVPVPGTAHPGPYLAYFQPVPPPAPSSSHVAERTMDGAAYHDHWNPLSGPSDVRPVQPVHPIDFHHNPWAHMPHSYSQSNNNNGVAEQPVLPVGIMRVAGIDTDSQQRGSLPSFYGNGSGTPRIPSVPPIAPQFMRAHGNINDQLQQNSSLFAGSQRSGGMHPLGAVGSAVAPPENTSFCLFPPASSGPSTMEAEDVRGNQFYAWERDRLAPYPLVSGNNEGTWWSASQQQQPHGTPEPASASRRLSGQWIGGATRSPPQENRSPDDMLFRPMHIPRM</sequence>
<evidence type="ECO:0000313" key="2">
    <source>
        <dbReference type="EMBL" id="CAL4976385.1"/>
    </source>
</evidence>
<proteinExistence type="predicted"/>